<dbReference type="SUPFAM" id="SSF52540">
    <property type="entry name" value="P-loop containing nucleoside triphosphate hydrolases"/>
    <property type="match status" value="1"/>
</dbReference>
<proteinExistence type="predicted"/>
<name>A0A552WTV3_9MICO</name>
<accession>A0A552WTV3</accession>
<keyword evidence="2" id="KW-1185">Reference proteome</keyword>
<protein>
    <recommendedName>
        <fullName evidence="3">Uridine kinase</fullName>
    </recommendedName>
</protein>
<dbReference type="AlphaFoldDB" id="A0A552WTV3"/>
<dbReference type="Gene3D" id="3.40.50.300">
    <property type="entry name" value="P-loop containing nucleotide triphosphate hydrolases"/>
    <property type="match status" value="1"/>
</dbReference>
<comment type="caution">
    <text evidence="1">The sequence shown here is derived from an EMBL/GenBank/DDBJ whole genome shotgun (WGS) entry which is preliminary data.</text>
</comment>
<dbReference type="InterPro" id="IPR027417">
    <property type="entry name" value="P-loop_NTPase"/>
</dbReference>
<organism evidence="1 2">
    <name type="scientific">Georgenia yuyongxinii</name>
    <dbReference type="NCBI Taxonomy" id="2589797"/>
    <lineage>
        <taxon>Bacteria</taxon>
        <taxon>Bacillati</taxon>
        <taxon>Actinomycetota</taxon>
        <taxon>Actinomycetes</taxon>
        <taxon>Micrococcales</taxon>
        <taxon>Bogoriellaceae</taxon>
        <taxon>Georgenia</taxon>
    </lineage>
</organism>
<evidence type="ECO:0008006" key="3">
    <source>
        <dbReference type="Google" id="ProtNLM"/>
    </source>
</evidence>
<evidence type="ECO:0000313" key="2">
    <source>
        <dbReference type="Proteomes" id="UP000318693"/>
    </source>
</evidence>
<evidence type="ECO:0000313" key="1">
    <source>
        <dbReference type="EMBL" id="TRW46204.1"/>
    </source>
</evidence>
<sequence length="206" mass="21614">MTARPPDPPPDPAGAVTALVQVALAGHVGPGPFVLGIDGRSGSGKSELARGVAARLAEVLEVAQAGGGVTTLALEDFYRGWNGLREGLEVVAAGILAPLTRGRHGRAVRYDWVTGALDGELLVPAPGAPMPRVLVVEGCGAGSLVCAPFLDLLVWFDAPERVRRHRALTRDDGGWAHLWEAWAAQEQALLDERDARVAADLVLRTG</sequence>
<dbReference type="RefSeq" id="WP_143417695.1">
    <property type="nucleotide sequence ID" value="NZ_VJXR01000012.1"/>
</dbReference>
<dbReference type="EMBL" id="VJXR01000012">
    <property type="protein sequence ID" value="TRW46204.1"/>
    <property type="molecule type" value="Genomic_DNA"/>
</dbReference>
<dbReference type="Proteomes" id="UP000318693">
    <property type="component" value="Unassembled WGS sequence"/>
</dbReference>
<gene>
    <name evidence="1" type="ORF">FJ693_06340</name>
</gene>
<reference evidence="1 2" key="1">
    <citation type="submission" date="2019-07" db="EMBL/GenBank/DDBJ databases">
        <title>Georgenia wutianyii sp. nov. and Georgenia *** sp. nov. isolated from plateau pika (Ochotona curzoniae) in the Qinghai-Tibet plateau of China.</title>
        <authorList>
            <person name="Tian Z."/>
        </authorList>
    </citation>
    <scope>NUCLEOTIDE SEQUENCE [LARGE SCALE GENOMIC DNA]</scope>
    <source>
        <strain evidence="1 2">Z446</strain>
    </source>
</reference>